<gene>
    <name evidence="2" type="ORF">PSYICH_LOCUS6289</name>
</gene>
<evidence type="ECO:0000313" key="3">
    <source>
        <dbReference type="Proteomes" id="UP001153636"/>
    </source>
</evidence>
<dbReference type="AlphaFoldDB" id="A0A9P0GD27"/>
<feature type="compositionally biased region" description="Basic and acidic residues" evidence="1">
    <location>
        <begin position="618"/>
        <end position="627"/>
    </location>
</feature>
<proteinExistence type="predicted"/>
<feature type="compositionally biased region" description="Low complexity" evidence="1">
    <location>
        <begin position="579"/>
        <end position="616"/>
    </location>
</feature>
<evidence type="ECO:0000256" key="1">
    <source>
        <dbReference type="SAM" id="MobiDB-lite"/>
    </source>
</evidence>
<organism evidence="2 3">
    <name type="scientific">Psylliodes chrysocephalus</name>
    <dbReference type="NCBI Taxonomy" id="3402493"/>
    <lineage>
        <taxon>Eukaryota</taxon>
        <taxon>Metazoa</taxon>
        <taxon>Ecdysozoa</taxon>
        <taxon>Arthropoda</taxon>
        <taxon>Hexapoda</taxon>
        <taxon>Insecta</taxon>
        <taxon>Pterygota</taxon>
        <taxon>Neoptera</taxon>
        <taxon>Endopterygota</taxon>
        <taxon>Coleoptera</taxon>
        <taxon>Polyphaga</taxon>
        <taxon>Cucujiformia</taxon>
        <taxon>Chrysomeloidea</taxon>
        <taxon>Chrysomelidae</taxon>
        <taxon>Galerucinae</taxon>
        <taxon>Alticini</taxon>
        <taxon>Psylliodes</taxon>
    </lineage>
</organism>
<name>A0A9P0GD27_9CUCU</name>
<sequence length="715" mass="83318">MAVEEKEDFKGQRKRGVKDVSEVHERRSENWMDPIPPNVTVDDLWFYRKGRNIGLLKDNLKVQEGSFKHLKSEYRRRFKNFYEALKSSLNGKDLLDIEKIIPEASLKLEGAQEHQSEYNESFGSRILQRANALSEELLKDVSDYEAINRENQIENIPRITVIGSPGRHLNRRPTNLKLEGDFYHLTEHAEKFIEYLLVKRAELCRTPTTLKLGTGEMETKTETTDQFIKYDKMERPSLCRKFTNLHLEGDLDIKTEKQEKFVPFDVKPRPPLKKKSTNLHLEGDHSLIPEYRHQYVQYQNPVRSGPILPLHNLKSARLFEDNSNEDATFGRRTPLIPFLRESYSHHDLEDKQYRRSNSFSRSQSNVSLNRTSSHPNLVKSAISDERKRISKTPQKNAYLDFDRSQNMSLDRKRTKKGSTVVNSVGDGKFFGEPEYRSAFTDFPRERPRVRRPQSNFTNEGKVNYLTENEEKYKEYKPIEKTQFNRRKSGQIFDDPFDKQIDGDPAFDGPFECQPEYRKAYIDYLVREKPPQGQRRRILEIPNININDETVIDIETSNPNDNIKQTETTSKEERPKSSKQKPSSSSSSVPSSPKILSSSPKILFCSPKIISPSGSKKITPKEDTDKRQRVFPRSLTPSPVPPEKPKTPSPRFKGNWRRHQFRESVVTGTNKGTTWNSMEADPAFFVLDDRQQSRSSIRNDLYKEQRWMPAWYNGEQ</sequence>
<dbReference type="EMBL" id="OV651831">
    <property type="protein sequence ID" value="CAH1105395.1"/>
    <property type="molecule type" value="Genomic_DNA"/>
</dbReference>
<dbReference type="Proteomes" id="UP001153636">
    <property type="component" value="Chromosome 19"/>
</dbReference>
<evidence type="ECO:0000313" key="2">
    <source>
        <dbReference type="EMBL" id="CAH1105395.1"/>
    </source>
</evidence>
<protein>
    <submittedName>
        <fullName evidence="2">Uncharacterized protein</fullName>
    </submittedName>
</protein>
<keyword evidence="3" id="KW-1185">Reference proteome</keyword>
<reference evidence="2" key="1">
    <citation type="submission" date="2022-01" db="EMBL/GenBank/DDBJ databases">
        <authorList>
            <person name="King R."/>
        </authorList>
    </citation>
    <scope>NUCLEOTIDE SEQUENCE</scope>
</reference>
<feature type="compositionally biased region" description="Polar residues" evidence="1">
    <location>
        <begin position="554"/>
        <end position="567"/>
    </location>
</feature>
<feature type="region of interest" description="Disordered" evidence="1">
    <location>
        <begin position="551"/>
        <end position="653"/>
    </location>
</feature>
<accession>A0A9P0GD27</accession>
<dbReference type="OrthoDB" id="407410at2759"/>